<dbReference type="SUPFAM" id="SSF47226">
    <property type="entry name" value="Histidine-containing phosphotransfer domain, HPT domain"/>
    <property type="match status" value="1"/>
</dbReference>
<proteinExistence type="predicted"/>
<dbReference type="Gene3D" id="1.20.120.160">
    <property type="entry name" value="HPT domain"/>
    <property type="match status" value="1"/>
</dbReference>
<dbReference type="InterPro" id="IPR001789">
    <property type="entry name" value="Sig_transdc_resp-reg_receiver"/>
</dbReference>
<dbReference type="EMBL" id="VTFT01000001">
    <property type="protein sequence ID" value="TYT25595.1"/>
    <property type="molecule type" value="Genomic_DNA"/>
</dbReference>
<name>A0A5D4XNR5_9GAMM</name>
<dbReference type="CDD" id="cd00156">
    <property type="entry name" value="REC"/>
    <property type="match status" value="1"/>
</dbReference>
<dbReference type="RefSeq" id="WP_149102146.1">
    <property type="nucleotide sequence ID" value="NZ_VTFT01000001.1"/>
</dbReference>
<keyword evidence="6" id="KW-1185">Reference proteome</keyword>
<feature type="domain" description="Response regulatory" evidence="4">
    <location>
        <begin position="4"/>
        <end position="118"/>
    </location>
</feature>
<dbReference type="Pfam" id="PF00072">
    <property type="entry name" value="Response_reg"/>
    <property type="match status" value="1"/>
</dbReference>
<dbReference type="PROSITE" id="PS50110">
    <property type="entry name" value="RESPONSE_REGULATORY"/>
    <property type="match status" value="1"/>
</dbReference>
<keyword evidence="1 3" id="KW-0597">Phosphoprotein</keyword>
<keyword evidence="2" id="KW-0902">Two-component regulatory system</keyword>
<dbReference type="PANTHER" id="PTHR44591">
    <property type="entry name" value="STRESS RESPONSE REGULATOR PROTEIN 1"/>
    <property type="match status" value="1"/>
</dbReference>
<organism evidence="5 6">
    <name type="scientific">Luteimonas viscosa</name>
    <dbReference type="NCBI Taxonomy" id="1132694"/>
    <lineage>
        <taxon>Bacteria</taxon>
        <taxon>Pseudomonadati</taxon>
        <taxon>Pseudomonadota</taxon>
        <taxon>Gammaproteobacteria</taxon>
        <taxon>Lysobacterales</taxon>
        <taxon>Lysobacteraceae</taxon>
        <taxon>Luteimonas</taxon>
    </lineage>
</organism>
<evidence type="ECO:0000256" key="1">
    <source>
        <dbReference type="ARBA" id="ARBA00022553"/>
    </source>
</evidence>
<evidence type="ECO:0000313" key="5">
    <source>
        <dbReference type="EMBL" id="TYT25595.1"/>
    </source>
</evidence>
<accession>A0A5D4XNR5</accession>
<dbReference type="InterPro" id="IPR036641">
    <property type="entry name" value="HPT_dom_sf"/>
</dbReference>
<evidence type="ECO:0000256" key="2">
    <source>
        <dbReference type="ARBA" id="ARBA00023012"/>
    </source>
</evidence>
<sequence>MNPRILLVEDDPTSRAFLLAATEALPALVDLAGSVAEARELATRHAHALWLIDAHLPDGSGSELLRELRERGLSTPAIAHTASRERAEHAALLAAGFDSTLAKPLPAGAWTDALRLALADEGGAEVVATEGETPTDARAMPVWDQAQALAALAGDAGNVAALRALFIAELPATRDAVASAASRGDVGALNGTLHRLRAGCGFVGAARLDAAAVRLREAPASDAALQGFLTAVQDTLSSS</sequence>
<dbReference type="InterPro" id="IPR011006">
    <property type="entry name" value="CheY-like_superfamily"/>
</dbReference>
<dbReference type="GO" id="GO:0004672">
    <property type="term" value="F:protein kinase activity"/>
    <property type="evidence" value="ECO:0007669"/>
    <property type="project" value="UniProtKB-ARBA"/>
</dbReference>
<feature type="modified residue" description="4-aspartylphosphate" evidence="3">
    <location>
        <position position="53"/>
    </location>
</feature>
<dbReference type="OrthoDB" id="5966285at2"/>
<evidence type="ECO:0000256" key="3">
    <source>
        <dbReference type="PROSITE-ProRule" id="PRU00169"/>
    </source>
</evidence>
<reference evidence="5 6" key="1">
    <citation type="submission" date="2019-08" db="EMBL/GenBank/DDBJ databases">
        <title>Luteimonas viscosus sp. nov., isolated from soil of a sunflower field.</title>
        <authorList>
            <person name="Jianli Z."/>
            <person name="Ying Z."/>
        </authorList>
    </citation>
    <scope>NUCLEOTIDE SEQUENCE [LARGE SCALE GENOMIC DNA]</scope>
    <source>
        <strain evidence="5 6">XBU10</strain>
    </source>
</reference>
<dbReference type="SMART" id="SM00448">
    <property type="entry name" value="REC"/>
    <property type="match status" value="1"/>
</dbReference>
<dbReference type="GO" id="GO:0000160">
    <property type="term" value="P:phosphorelay signal transduction system"/>
    <property type="evidence" value="ECO:0007669"/>
    <property type="project" value="UniProtKB-KW"/>
</dbReference>
<protein>
    <submittedName>
        <fullName evidence="5">Response regulator</fullName>
    </submittedName>
</protein>
<dbReference type="PANTHER" id="PTHR44591:SF21">
    <property type="entry name" value="TWO-COMPONENT RESPONSE REGULATOR"/>
    <property type="match status" value="1"/>
</dbReference>
<dbReference type="Gene3D" id="3.40.50.2300">
    <property type="match status" value="1"/>
</dbReference>
<comment type="caution">
    <text evidence="5">The sequence shown here is derived from an EMBL/GenBank/DDBJ whole genome shotgun (WGS) entry which is preliminary data.</text>
</comment>
<dbReference type="SUPFAM" id="SSF52172">
    <property type="entry name" value="CheY-like"/>
    <property type="match status" value="1"/>
</dbReference>
<dbReference type="Pfam" id="PF01627">
    <property type="entry name" value="Hpt"/>
    <property type="match status" value="1"/>
</dbReference>
<evidence type="ECO:0000313" key="6">
    <source>
        <dbReference type="Proteomes" id="UP000324973"/>
    </source>
</evidence>
<evidence type="ECO:0000259" key="4">
    <source>
        <dbReference type="PROSITE" id="PS50110"/>
    </source>
</evidence>
<dbReference type="InterPro" id="IPR050595">
    <property type="entry name" value="Bact_response_regulator"/>
</dbReference>
<dbReference type="AlphaFoldDB" id="A0A5D4XNR5"/>
<dbReference type="InterPro" id="IPR008207">
    <property type="entry name" value="Sig_transdc_His_kin_Hpt_dom"/>
</dbReference>
<dbReference type="Proteomes" id="UP000324973">
    <property type="component" value="Unassembled WGS sequence"/>
</dbReference>
<gene>
    <name evidence="5" type="ORF">FZO89_04580</name>
</gene>